<evidence type="ECO:0000256" key="6">
    <source>
        <dbReference type="ARBA" id="ARBA00022777"/>
    </source>
</evidence>
<keyword evidence="5" id="KW-0547">Nucleotide-binding</keyword>
<evidence type="ECO:0000313" key="12">
    <source>
        <dbReference type="EMBL" id="MDQ0642429.1"/>
    </source>
</evidence>
<gene>
    <name evidence="12" type="ORF">QFZ46_000589</name>
</gene>
<dbReference type="PANTHER" id="PTHR43537:SF24">
    <property type="entry name" value="GLUCONATE OPERON TRANSCRIPTIONAL REPRESSOR"/>
    <property type="match status" value="1"/>
</dbReference>
<dbReference type="InterPro" id="IPR001267">
    <property type="entry name" value="Thymidine_kinase"/>
</dbReference>
<dbReference type="SUPFAM" id="SSF48008">
    <property type="entry name" value="GntR ligand-binding domain-like"/>
    <property type="match status" value="1"/>
</dbReference>
<keyword evidence="13" id="KW-1185">Reference proteome</keyword>
<dbReference type="SMART" id="SM00345">
    <property type="entry name" value="HTH_GNTR"/>
    <property type="match status" value="1"/>
</dbReference>
<keyword evidence="8" id="KW-0805">Transcription regulation</keyword>
<proteinExistence type="inferred from homology"/>
<dbReference type="InterPro" id="IPR000524">
    <property type="entry name" value="Tscrpt_reg_HTH_GntR"/>
</dbReference>
<dbReference type="Gene3D" id="3.40.50.300">
    <property type="entry name" value="P-loop containing nucleotide triphosphate hydrolases"/>
    <property type="match status" value="1"/>
</dbReference>
<dbReference type="PANTHER" id="PTHR43537">
    <property type="entry name" value="TRANSCRIPTIONAL REGULATOR, GNTR FAMILY"/>
    <property type="match status" value="1"/>
</dbReference>
<dbReference type="Gene3D" id="1.10.10.10">
    <property type="entry name" value="Winged helix-like DNA-binding domain superfamily/Winged helix DNA-binding domain"/>
    <property type="match status" value="1"/>
</dbReference>
<keyword evidence="3" id="KW-0237">DNA synthesis</keyword>
<dbReference type="Pfam" id="PF00392">
    <property type="entry name" value="GntR"/>
    <property type="match status" value="1"/>
</dbReference>
<evidence type="ECO:0000256" key="7">
    <source>
        <dbReference type="ARBA" id="ARBA00022840"/>
    </source>
</evidence>
<evidence type="ECO:0000256" key="1">
    <source>
        <dbReference type="ARBA" id="ARBA00007587"/>
    </source>
</evidence>
<evidence type="ECO:0000256" key="5">
    <source>
        <dbReference type="ARBA" id="ARBA00022741"/>
    </source>
</evidence>
<dbReference type="PRINTS" id="PR00035">
    <property type="entry name" value="HTHGNTR"/>
</dbReference>
<dbReference type="SUPFAM" id="SSF52540">
    <property type="entry name" value="P-loop containing nucleoside triphosphate hydrolases"/>
    <property type="match status" value="1"/>
</dbReference>
<dbReference type="InterPro" id="IPR008920">
    <property type="entry name" value="TF_FadR/GntR_C"/>
</dbReference>
<dbReference type="SMART" id="SM00895">
    <property type="entry name" value="FCD"/>
    <property type="match status" value="1"/>
</dbReference>
<keyword evidence="10" id="KW-0804">Transcription</keyword>
<evidence type="ECO:0000256" key="2">
    <source>
        <dbReference type="ARBA" id="ARBA00012118"/>
    </source>
</evidence>
<comment type="similarity">
    <text evidence="1">Belongs to the thymidine kinase family.</text>
</comment>
<evidence type="ECO:0000313" key="13">
    <source>
        <dbReference type="Proteomes" id="UP001239085"/>
    </source>
</evidence>
<evidence type="ECO:0000256" key="3">
    <source>
        <dbReference type="ARBA" id="ARBA00022634"/>
    </source>
</evidence>
<evidence type="ECO:0000259" key="11">
    <source>
        <dbReference type="PROSITE" id="PS50949"/>
    </source>
</evidence>
<comment type="caution">
    <text evidence="12">The sequence shown here is derived from an EMBL/GenBank/DDBJ whole genome shotgun (WGS) entry which is preliminary data.</text>
</comment>
<evidence type="ECO:0000256" key="4">
    <source>
        <dbReference type="ARBA" id="ARBA00022679"/>
    </source>
</evidence>
<evidence type="ECO:0000256" key="8">
    <source>
        <dbReference type="ARBA" id="ARBA00023015"/>
    </source>
</evidence>
<keyword evidence="9" id="KW-0238">DNA-binding</keyword>
<evidence type="ECO:0000256" key="10">
    <source>
        <dbReference type="ARBA" id="ARBA00023163"/>
    </source>
</evidence>
<dbReference type="Pfam" id="PF00265">
    <property type="entry name" value="TK"/>
    <property type="match status" value="1"/>
</dbReference>
<dbReference type="CDD" id="cd07377">
    <property type="entry name" value="WHTH_GntR"/>
    <property type="match status" value="1"/>
</dbReference>
<dbReference type="PROSITE" id="PS50949">
    <property type="entry name" value="HTH_GNTR"/>
    <property type="match status" value="1"/>
</dbReference>
<dbReference type="EC" id="2.7.1.21" evidence="2"/>
<dbReference type="Pfam" id="PF07729">
    <property type="entry name" value="FCD"/>
    <property type="match status" value="1"/>
</dbReference>
<sequence length="495" mass="53086">MAKLYFRYGAMNSGKSTALLQAAYNYEERGQHVLLAKPAIDTKGASQVESRLGMTREVDFLIPPDGDARALFQRERGRMQKHNDESLLPGEPVDVACLLVDEAQFLTAEQIDDLFRIAVVDGIPVMAYGIRNDFLTHAFPGSARLLAIAHSLEELKTICRCGRKAVFNGRIINGRFVFDGDQVAIDEGAASGAPADVVTYESLCGNCYLEESGAGVWAESARGQRDLSRMTPADSVRGVAHVCVVRPHEVRCGQTTGGAMTERAWKVVLERIERDLLDGRLGPGDRLPSERDLASDLGVGRSSVREALRVLEVMGLIRTATGSGPQSGAIVIATPSGGLSALLRLQVAAQGFALRDVVRTRLVLEDAVVTALASDEMRDTSAAHRMLDAMDADGLATSEFLALDAQLHLALAESSGNTVIAAMMAGLRTSIESYVLAGSAAIDDWDAMASRLRHEHRALIAAIDSGDADAARTLVHDHITGYYTAAGLTPTHPTH</sequence>
<dbReference type="InterPro" id="IPR011711">
    <property type="entry name" value="GntR_C"/>
</dbReference>
<organism evidence="12 13">
    <name type="scientific">Microbacterium murale</name>
    <dbReference type="NCBI Taxonomy" id="1081040"/>
    <lineage>
        <taxon>Bacteria</taxon>
        <taxon>Bacillati</taxon>
        <taxon>Actinomycetota</taxon>
        <taxon>Actinomycetes</taxon>
        <taxon>Micrococcales</taxon>
        <taxon>Microbacteriaceae</taxon>
        <taxon>Microbacterium</taxon>
    </lineage>
</organism>
<keyword evidence="6 12" id="KW-0418">Kinase</keyword>
<keyword evidence="4" id="KW-0808">Transferase</keyword>
<dbReference type="SUPFAM" id="SSF57716">
    <property type="entry name" value="Glucocorticoid receptor-like (DNA-binding domain)"/>
    <property type="match status" value="1"/>
</dbReference>
<evidence type="ECO:0000256" key="9">
    <source>
        <dbReference type="ARBA" id="ARBA00023125"/>
    </source>
</evidence>
<dbReference type="Gene3D" id="1.20.120.530">
    <property type="entry name" value="GntR ligand-binding domain-like"/>
    <property type="match status" value="1"/>
</dbReference>
<feature type="domain" description="HTH gntR-type" evidence="11">
    <location>
        <begin position="262"/>
        <end position="334"/>
    </location>
</feature>
<protein>
    <recommendedName>
        <fullName evidence="2">thymidine kinase</fullName>
        <ecNumber evidence="2">2.7.1.21</ecNumber>
    </recommendedName>
</protein>
<reference evidence="12 13" key="1">
    <citation type="submission" date="2023-07" db="EMBL/GenBank/DDBJ databases">
        <title>Comparative genomics of wheat-associated soil bacteria to identify genetic determinants of phenazine resistance.</title>
        <authorList>
            <person name="Mouncey N."/>
        </authorList>
    </citation>
    <scope>NUCLEOTIDE SEQUENCE [LARGE SCALE GENOMIC DNA]</scope>
    <source>
        <strain evidence="12 13">W2I7</strain>
    </source>
</reference>
<dbReference type="InterPro" id="IPR036390">
    <property type="entry name" value="WH_DNA-bd_sf"/>
</dbReference>
<keyword evidence="7" id="KW-0067">ATP-binding</keyword>
<accession>A0ABU0P6X7</accession>
<name>A0ABU0P6X7_9MICO</name>
<dbReference type="NCBIfam" id="NF003300">
    <property type="entry name" value="PRK04296.1-5"/>
    <property type="match status" value="1"/>
</dbReference>
<dbReference type="InterPro" id="IPR036388">
    <property type="entry name" value="WH-like_DNA-bd_sf"/>
</dbReference>
<dbReference type="GO" id="GO:0016301">
    <property type="term" value="F:kinase activity"/>
    <property type="evidence" value="ECO:0007669"/>
    <property type="project" value="UniProtKB-KW"/>
</dbReference>
<dbReference type="Proteomes" id="UP001239085">
    <property type="component" value="Unassembled WGS sequence"/>
</dbReference>
<dbReference type="SUPFAM" id="SSF46785">
    <property type="entry name" value="Winged helix' DNA-binding domain"/>
    <property type="match status" value="1"/>
</dbReference>
<dbReference type="InterPro" id="IPR027417">
    <property type="entry name" value="P-loop_NTPase"/>
</dbReference>
<dbReference type="EMBL" id="JAUSXK010000001">
    <property type="protein sequence ID" value="MDQ0642429.1"/>
    <property type="molecule type" value="Genomic_DNA"/>
</dbReference>